<gene>
    <name evidence="2" type="ORF">A3D99_01765</name>
</gene>
<protein>
    <recommendedName>
        <fullName evidence="1">HTH arsR-type domain-containing protein</fullName>
    </recommendedName>
</protein>
<dbReference type="CDD" id="cd00090">
    <property type="entry name" value="HTH_ARSR"/>
    <property type="match status" value="1"/>
</dbReference>
<proteinExistence type="predicted"/>
<dbReference type="InterPro" id="IPR001845">
    <property type="entry name" value="HTH_ArsR_DNA-bd_dom"/>
</dbReference>
<dbReference type="AlphaFoldDB" id="A0A1G1X3M0"/>
<dbReference type="SMART" id="SM00418">
    <property type="entry name" value="HTH_ARSR"/>
    <property type="match status" value="1"/>
</dbReference>
<reference evidence="2 3" key="1">
    <citation type="journal article" date="2016" name="Nat. Commun.">
        <title>Thousands of microbial genomes shed light on interconnected biogeochemical processes in an aquifer system.</title>
        <authorList>
            <person name="Anantharaman K."/>
            <person name="Brown C.T."/>
            <person name="Hug L.A."/>
            <person name="Sharon I."/>
            <person name="Castelle C.J."/>
            <person name="Probst A.J."/>
            <person name="Thomas B.C."/>
            <person name="Singh A."/>
            <person name="Wilkins M.J."/>
            <person name="Karaoz U."/>
            <person name="Brodie E.L."/>
            <person name="Williams K.H."/>
            <person name="Hubbard S.S."/>
            <person name="Banfield J.F."/>
        </authorList>
    </citation>
    <scope>NUCLEOTIDE SEQUENCE [LARGE SCALE GENOMIC DNA]</scope>
</reference>
<dbReference type="InterPro" id="IPR036388">
    <property type="entry name" value="WH-like_DNA-bd_sf"/>
</dbReference>
<dbReference type="SUPFAM" id="SSF46785">
    <property type="entry name" value="Winged helix' DNA-binding domain"/>
    <property type="match status" value="1"/>
</dbReference>
<name>A0A1G1X3M0_9BACT</name>
<dbReference type="InterPro" id="IPR036390">
    <property type="entry name" value="WH_DNA-bd_sf"/>
</dbReference>
<sequence length="233" mass="26941">MNLRLETAQRTLLTINSMSTKPFPLEKIFGSRTRVKIITLFTTGVKRPYFVREITRTVNERLNAVRRELQILEKIGMLATYEEKRKKYYMIDEAFPLYDELASIMQKAGPGVEDALFKNLEQVGNVLYACVTGYFTANASAPTDLFIIGEVDDKKLEQFAKNIEHQISREISYTPMTMNEYRYRLNFSDLFLRQIFGGTYKEIINALPHDLKPSEAMNQKSKNIIREGVTKSL</sequence>
<dbReference type="Proteomes" id="UP000177528">
    <property type="component" value="Unassembled WGS sequence"/>
</dbReference>
<organism evidence="2 3">
    <name type="scientific">Candidatus Andersenbacteria bacterium RIFCSPHIGHO2_12_FULL_45_11</name>
    <dbReference type="NCBI Taxonomy" id="1797281"/>
    <lineage>
        <taxon>Bacteria</taxon>
        <taxon>Candidatus Anderseniibacteriota</taxon>
    </lineage>
</organism>
<feature type="domain" description="HTH arsR-type" evidence="1">
    <location>
        <begin position="27"/>
        <end position="100"/>
    </location>
</feature>
<dbReference type="InterPro" id="IPR011991">
    <property type="entry name" value="ArsR-like_HTH"/>
</dbReference>
<comment type="caution">
    <text evidence="2">The sequence shown here is derived from an EMBL/GenBank/DDBJ whole genome shotgun (WGS) entry which is preliminary data.</text>
</comment>
<evidence type="ECO:0000313" key="2">
    <source>
        <dbReference type="EMBL" id="OGY33937.1"/>
    </source>
</evidence>
<evidence type="ECO:0000259" key="1">
    <source>
        <dbReference type="SMART" id="SM00418"/>
    </source>
</evidence>
<dbReference type="EMBL" id="MHHR01000025">
    <property type="protein sequence ID" value="OGY33937.1"/>
    <property type="molecule type" value="Genomic_DNA"/>
</dbReference>
<evidence type="ECO:0000313" key="3">
    <source>
        <dbReference type="Proteomes" id="UP000177528"/>
    </source>
</evidence>
<dbReference type="Gene3D" id="1.10.10.10">
    <property type="entry name" value="Winged helix-like DNA-binding domain superfamily/Winged helix DNA-binding domain"/>
    <property type="match status" value="1"/>
</dbReference>
<accession>A0A1G1X3M0</accession>
<dbReference type="GO" id="GO:0003700">
    <property type="term" value="F:DNA-binding transcription factor activity"/>
    <property type="evidence" value="ECO:0007669"/>
    <property type="project" value="InterPro"/>
</dbReference>